<dbReference type="InterPro" id="IPR005119">
    <property type="entry name" value="LysR_subst-bd"/>
</dbReference>
<reference evidence="6" key="1">
    <citation type="journal article" date="2018" name="Int. J. Syst. Evol. Microbiol.">
        <title>Neptunicella marina gen. nov., sp. nov., isolated from surface seawater.</title>
        <authorList>
            <person name="Liu X."/>
            <person name="Lai Q."/>
            <person name="Du Y."/>
            <person name="Zhang X."/>
            <person name="Liu Z."/>
            <person name="Sun F."/>
            <person name="Shao Z."/>
        </authorList>
    </citation>
    <scope>NUCLEOTIDE SEQUENCE</scope>
    <source>
        <strain evidence="6">S27-2</strain>
    </source>
</reference>
<proteinExistence type="inferred from homology"/>
<dbReference type="InterPro" id="IPR036388">
    <property type="entry name" value="WH-like_DNA-bd_sf"/>
</dbReference>
<dbReference type="GO" id="GO:0003700">
    <property type="term" value="F:DNA-binding transcription factor activity"/>
    <property type="evidence" value="ECO:0007669"/>
    <property type="project" value="InterPro"/>
</dbReference>
<evidence type="ECO:0000259" key="5">
    <source>
        <dbReference type="PROSITE" id="PS50931"/>
    </source>
</evidence>
<dbReference type="InterPro" id="IPR000847">
    <property type="entry name" value="LysR_HTH_N"/>
</dbReference>
<dbReference type="InterPro" id="IPR058163">
    <property type="entry name" value="LysR-type_TF_proteobact-type"/>
</dbReference>
<dbReference type="Gene3D" id="1.10.10.10">
    <property type="entry name" value="Winged helix-like DNA-binding domain superfamily/Winged helix DNA-binding domain"/>
    <property type="match status" value="1"/>
</dbReference>
<dbReference type="GO" id="GO:0006351">
    <property type="term" value="P:DNA-templated transcription"/>
    <property type="evidence" value="ECO:0007669"/>
    <property type="project" value="TreeGrafter"/>
</dbReference>
<keyword evidence="2" id="KW-0805">Transcription regulation</keyword>
<protein>
    <submittedName>
        <fullName evidence="6">LysR family transcriptional regulator</fullName>
    </submittedName>
</protein>
<comment type="similarity">
    <text evidence="1">Belongs to the LysR transcriptional regulatory family.</text>
</comment>
<dbReference type="Gene3D" id="3.40.190.290">
    <property type="match status" value="1"/>
</dbReference>
<keyword evidence="7" id="KW-1185">Reference proteome</keyword>
<comment type="caution">
    <text evidence="6">The sequence shown here is derived from an EMBL/GenBank/DDBJ whole genome shotgun (WGS) entry which is preliminary data.</text>
</comment>
<dbReference type="Proteomes" id="UP000601768">
    <property type="component" value="Unassembled WGS sequence"/>
</dbReference>
<dbReference type="SUPFAM" id="SSF53850">
    <property type="entry name" value="Periplasmic binding protein-like II"/>
    <property type="match status" value="1"/>
</dbReference>
<evidence type="ECO:0000256" key="4">
    <source>
        <dbReference type="ARBA" id="ARBA00023163"/>
    </source>
</evidence>
<dbReference type="Pfam" id="PF03466">
    <property type="entry name" value="LysR_substrate"/>
    <property type="match status" value="1"/>
</dbReference>
<organism evidence="6 7">
    <name type="scientific">Neptunicella marina</name>
    <dbReference type="NCBI Taxonomy" id="2125989"/>
    <lineage>
        <taxon>Bacteria</taxon>
        <taxon>Pseudomonadati</taxon>
        <taxon>Pseudomonadota</taxon>
        <taxon>Gammaproteobacteria</taxon>
        <taxon>Alteromonadales</taxon>
        <taxon>Alteromonadaceae</taxon>
        <taxon>Neptunicella</taxon>
    </lineage>
</organism>
<sequence>MKLNYSLDDMRLFWVVAKSGSFRVAAKQLEMPPSTLSRRISALESALGLRLLHRDAHRINLTGTGQQYLERCGPLFRELNDISGELNAEKHEPAGLLRMAVPVNTTYRWLADALNEFQLRYPKIDLEVRMSNWNIDMGEHAIDLAIRVGEPSLMGWIARPLTGVQFILCASKNATQWHNIAHPNDLARHPLVVSFPVSPWHFEHKTSRESVEYHPQGNVRLSVDDMNIAMKAVEAGVGIGYLPKRVVCEQMREKSLINIAPDWLGPQRRTYLLYRDRQNQPLRLRLLIDHLLQVAPTEY</sequence>
<dbReference type="PROSITE" id="PS50931">
    <property type="entry name" value="HTH_LYSR"/>
    <property type="match status" value="1"/>
</dbReference>
<evidence type="ECO:0000313" key="6">
    <source>
        <dbReference type="EMBL" id="MBC3767656.1"/>
    </source>
</evidence>
<dbReference type="PANTHER" id="PTHR30537:SF5">
    <property type="entry name" value="HTH-TYPE TRANSCRIPTIONAL ACTIVATOR TTDR-RELATED"/>
    <property type="match status" value="1"/>
</dbReference>
<keyword evidence="4" id="KW-0804">Transcription</keyword>
<dbReference type="PANTHER" id="PTHR30537">
    <property type="entry name" value="HTH-TYPE TRANSCRIPTIONAL REGULATOR"/>
    <property type="match status" value="1"/>
</dbReference>
<dbReference type="FunFam" id="1.10.10.10:FF:000001">
    <property type="entry name" value="LysR family transcriptional regulator"/>
    <property type="match status" value="1"/>
</dbReference>
<dbReference type="CDD" id="cd08422">
    <property type="entry name" value="PBP2_CrgA_like"/>
    <property type="match status" value="1"/>
</dbReference>
<evidence type="ECO:0000256" key="1">
    <source>
        <dbReference type="ARBA" id="ARBA00009437"/>
    </source>
</evidence>
<dbReference type="EMBL" id="JACNEP010000022">
    <property type="protein sequence ID" value="MBC3767656.1"/>
    <property type="molecule type" value="Genomic_DNA"/>
</dbReference>
<name>A0A8J6IW30_9ALTE</name>
<evidence type="ECO:0000313" key="7">
    <source>
        <dbReference type="Proteomes" id="UP000601768"/>
    </source>
</evidence>
<evidence type="ECO:0000256" key="3">
    <source>
        <dbReference type="ARBA" id="ARBA00023125"/>
    </source>
</evidence>
<evidence type="ECO:0000256" key="2">
    <source>
        <dbReference type="ARBA" id="ARBA00023015"/>
    </source>
</evidence>
<keyword evidence="3" id="KW-0238">DNA-binding</keyword>
<gene>
    <name evidence="6" type="ORF">H8B19_17385</name>
</gene>
<dbReference type="InterPro" id="IPR036390">
    <property type="entry name" value="WH_DNA-bd_sf"/>
</dbReference>
<feature type="domain" description="HTH lysR-type" evidence="5">
    <location>
        <begin position="1"/>
        <end position="62"/>
    </location>
</feature>
<accession>A0A8J6IW30</accession>
<dbReference type="AlphaFoldDB" id="A0A8J6IW30"/>
<dbReference type="GO" id="GO:0043565">
    <property type="term" value="F:sequence-specific DNA binding"/>
    <property type="evidence" value="ECO:0007669"/>
    <property type="project" value="TreeGrafter"/>
</dbReference>
<dbReference type="Pfam" id="PF00126">
    <property type="entry name" value="HTH_1"/>
    <property type="match status" value="1"/>
</dbReference>
<dbReference type="SUPFAM" id="SSF46785">
    <property type="entry name" value="Winged helix' DNA-binding domain"/>
    <property type="match status" value="1"/>
</dbReference>
<reference evidence="6" key="2">
    <citation type="submission" date="2020-08" db="EMBL/GenBank/DDBJ databases">
        <authorList>
            <person name="Lai Q."/>
        </authorList>
    </citation>
    <scope>NUCLEOTIDE SEQUENCE</scope>
    <source>
        <strain evidence="6">S27-2</strain>
    </source>
</reference>